<dbReference type="HAMAP" id="MF_02066">
    <property type="entry name" value="CpoB"/>
    <property type="match status" value="1"/>
</dbReference>
<dbReference type="InterPro" id="IPR011990">
    <property type="entry name" value="TPR-like_helical_dom_sf"/>
</dbReference>
<evidence type="ECO:0000259" key="4">
    <source>
        <dbReference type="Pfam" id="PF13525"/>
    </source>
</evidence>
<feature type="chain" id="PRO_5044941096" description="Cell division coordinator CpoB" evidence="2">
    <location>
        <begin position="22"/>
        <end position="246"/>
    </location>
</feature>
<keyword evidence="1 2" id="KW-0732">Signal</keyword>
<evidence type="ECO:0000259" key="5">
    <source>
        <dbReference type="Pfam" id="PF16331"/>
    </source>
</evidence>
<comment type="similarity">
    <text evidence="2">Belongs to the CpoB family.</text>
</comment>
<dbReference type="NCBIfam" id="TIGR02795">
    <property type="entry name" value="tol_pal_ybgF"/>
    <property type="match status" value="1"/>
</dbReference>
<gene>
    <name evidence="6" type="primary">ybgF</name>
    <name evidence="2" type="synonym">cpoB</name>
    <name evidence="6" type="ORF">ACFSJ3_19300</name>
</gene>
<comment type="function">
    <text evidence="2">Mediates coordination of peptidoglycan synthesis and outer membrane constriction during cell division.</text>
</comment>
<dbReference type="InterPro" id="IPR039565">
    <property type="entry name" value="BamD-like"/>
</dbReference>
<keyword evidence="2" id="KW-0131">Cell cycle</keyword>
<keyword evidence="2" id="KW-0132">Cell division</keyword>
<dbReference type="InterPro" id="IPR014162">
    <property type="entry name" value="CpoB_C"/>
</dbReference>
<accession>A0ABW4XTE6</accession>
<dbReference type="Gene3D" id="1.20.5.110">
    <property type="match status" value="1"/>
</dbReference>
<keyword evidence="2" id="KW-0175">Coiled coil</keyword>
<evidence type="ECO:0000313" key="6">
    <source>
        <dbReference type="EMBL" id="MFD2098129.1"/>
    </source>
</evidence>
<dbReference type="Pfam" id="PF13525">
    <property type="entry name" value="YfiO"/>
    <property type="match status" value="1"/>
</dbReference>
<dbReference type="InterPro" id="IPR019734">
    <property type="entry name" value="TPR_rpt"/>
</dbReference>
<evidence type="ECO:0000256" key="1">
    <source>
        <dbReference type="ARBA" id="ARBA00022729"/>
    </source>
</evidence>
<feature type="coiled-coil region" evidence="2">
    <location>
        <begin position="44"/>
        <end position="96"/>
    </location>
</feature>
<comment type="subcellular location">
    <subcellularLocation>
        <location evidence="2">Periplasm</location>
    </subcellularLocation>
</comment>
<dbReference type="InterPro" id="IPR034706">
    <property type="entry name" value="CpoB"/>
</dbReference>
<dbReference type="SUPFAM" id="SSF48452">
    <property type="entry name" value="TPR-like"/>
    <property type="match status" value="1"/>
</dbReference>
<reference evidence="7" key="1">
    <citation type="journal article" date="2019" name="Int. J. Syst. Evol. Microbiol.">
        <title>The Global Catalogue of Microorganisms (GCM) 10K type strain sequencing project: providing services to taxonomists for standard genome sequencing and annotation.</title>
        <authorList>
            <consortium name="The Broad Institute Genomics Platform"/>
            <consortium name="The Broad Institute Genome Sequencing Center for Infectious Disease"/>
            <person name="Wu L."/>
            <person name="Ma J."/>
        </authorList>
    </citation>
    <scope>NUCLEOTIDE SEQUENCE [LARGE SCALE GENOMIC DNA]</scope>
    <source>
        <strain evidence="7">CGMCC 1.10992</strain>
    </source>
</reference>
<dbReference type="Pfam" id="PF13174">
    <property type="entry name" value="TPR_6"/>
    <property type="match status" value="1"/>
</dbReference>
<feature type="domain" description="Outer membrane lipoprotein BamD-like" evidence="4">
    <location>
        <begin position="163"/>
        <end position="237"/>
    </location>
</feature>
<dbReference type="Proteomes" id="UP001597380">
    <property type="component" value="Unassembled WGS sequence"/>
</dbReference>
<evidence type="ECO:0000256" key="2">
    <source>
        <dbReference type="HAMAP-Rule" id="MF_02066"/>
    </source>
</evidence>
<comment type="caution">
    <text evidence="6">The sequence shown here is derived from an EMBL/GenBank/DDBJ whole genome shotgun (WGS) entry which is preliminary data.</text>
</comment>
<proteinExistence type="inferred from homology"/>
<protein>
    <recommendedName>
        <fullName evidence="2">Cell division coordinator CpoB</fullName>
    </recommendedName>
</protein>
<dbReference type="Gene3D" id="1.25.40.10">
    <property type="entry name" value="Tetratricopeptide repeat domain"/>
    <property type="match status" value="1"/>
</dbReference>
<dbReference type="InterPro" id="IPR032519">
    <property type="entry name" value="YbgF_tri"/>
</dbReference>
<feature type="domain" description="YbgF trimerisation" evidence="5">
    <location>
        <begin position="37"/>
        <end position="104"/>
    </location>
</feature>
<dbReference type="Pfam" id="PF16331">
    <property type="entry name" value="TolA_bind_tri"/>
    <property type="match status" value="1"/>
</dbReference>
<feature type="region of interest" description="Disordered" evidence="3">
    <location>
        <begin position="96"/>
        <end position="117"/>
    </location>
</feature>
<feature type="signal peptide" evidence="2">
    <location>
        <begin position="1"/>
        <end position="21"/>
    </location>
</feature>
<sequence length="246" mass="27219" precursor="true">MKYASIGVLLSVALLPAQSLAEPAPVTDLGAASGQDIAVLKQQLEQASRLQVQTQQSLQSLQSEVDELRGMLETQNHQMQQMLQRQRELYQELDRRLASAPATPVPSVPTTGEGEGDKTAELSESAVYQNAVNLVLKEKQYDQAIPAFYDFINQYPSSELTPNARYWLGQLLFNKGERKDANAQFEAVVNQYPNSPKRSDAMLKMAMIAQLNSDSANAKTLYNRVIKEYPGSPSAQIARTKLSSLK</sequence>
<evidence type="ECO:0000313" key="7">
    <source>
        <dbReference type="Proteomes" id="UP001597380"/>
    </source>
</evidence>
<dbReference type="EMBL" id="JBHUHT010000031">
    <property type="protein sequence ID" value="MFD2098129.1"/>
    <property type="molecule type" value="Genomic_DNA"/>
</dbReference>
<name>A0ABW4XTE6_9GAMM</name>
<keyword evidence="2" id="KW-0574">Periplasm</keyword>
<evidence type="ECO:0000256" key="3">
    <source>
        <dbReference type="SAM" id="MobiDB-lite"/>
    </source>
</evidence>
<organism evidence="6 7">
    <name type="scientific">Corallincola platygyrae</name>
    <dbReference type="NCBI Taxonomy" id="1193278"/>
    <lineage>
        <taxon>Bacteria</taxon>
        <taxon>Pseudomonadati</taxon>
        <taxon>Pseudomonadota</taxon>
        <taxon>Gammaproteobacteria</taxon>
        <taxon>Alteromonadales</taxon>
        <taxon>Psychromonadaceae</taxon>
        <taxon>Corallincola</taxon>
    </lineage>
</organism>
<keyword evidence="7" id="KW-1185">Reference proteome</keyword>
<dbReference type="RefSeq" id="WP_345341376.1">
    <property type="nucleotide sequence ID" value="NZ_BAABLI010000025.1"/>
</dbReference>